<evidence type="ECO:0000259" key="2">
    <source>
        <dbReference type="Pfam" id="PF00144"/>
    </source>
</evidence>
<evidence type="ECO:0000256" key="1">
    <source>
        <dbReference type="SAM" id="MobiDB-lite"/>
    </source>
</evidence>
<dbReference type="PANTHER" id="PTHR43319">
    <property type="entry name" value="BETA-LACTAMASE-RELATED"/>
    <property type="match status" value="1"/>
</dbReference>
<feature type="non-terminal residue" evidence="3">
    <location>
        <position position="99"/>
    </location>
</feature>
<feature type="non-terminal residue" evidence="3">
    <location>
        <position position="1"/>
    </location>
</feature>
<dbReference type="Pfam" id="PF00144">
    <property type="entry name" value="Beta-lactamase"/>
    <property type="match status" value="1"/>
</dbReference>
<dbReference type="InterPro" id="IPR001466">
    <property type="entry name" value="Beta-lactam-related"/>
</dbReference>
<dbReference type="Gene3D" id="3.40.710.10">
    <property type="entry name" value="DD-peptidase/beta-lactamase superfamily"/>
    <property type="match status" value="1"/>
</dbReference>
<organism evidence="3 4">
    <name type="scientific">Streptomyces microflavus</name>
    <name type="common">Streptomyces lipmanii</name>
    <dbReference type="NCBI Taxonomy" id="1919"/>
    <lineage>
        <taxon>Bacteria</taxon>
        <taxon>Bacillati</taxon>
        <taxon>Actinomycetota</taxon>
        <taxon>Actinomycetes</taxon>
        <taxon>Kitasatosporales</taxon>
        <taxon>Streptomycetaceae</taxon>
        <taxon>Streptomyces</taxon>
    </lineage>
</organism>
<dbReference type="PANTHER" id="PTHR43319:SF3">
    <property type="entry name" value="BETA-LACTAMASE-RELATED DOMAIN-CONTAINING PROTEIN"/>
    <property type="match status" value="1"/>
</dbReference>
<gene>
    <name evidence="3" type="ORF">G3I39_17525</name>
</gene>
<dbReference type="InterPro" id="IPR052907">
    <property type="entry name" value="Beta-lactamase/esterase"/>
</dbReference>
<feature type="region of interest" description="Disordered" evidence="1">
    <location>
        <begin position="79"/>
        <end position="99"/>
    </location>
</feature>
<reference evidence="3 4" key="1">
    <citation type="submission" date="2020-01" db="EMBL/GenBank/DDBJ databases">
        <title>Insect and environment-associated Actinomycetes.</title>
        <authorList>
            <person name="Currrie C."/>
            <person name="Chevrette M."/>
            <person name="Carlson C."/>
            <person name="Stubbendieck R."/>
            <person name="Wendt-Pienkowski E."/>
        </authorList>
    </citation>
    <scope>NUCLEOTIDE SEQUENCE [LARGE SCALE GENOMIC DNA]</scope>
    <source>
        <strain evidence="3 4">SID14438</strain>
    </source>
</reference>
<dbReference type="AlphaFoldDB" id="A0A6N9VCT5"/>
<proteinExistence type="predicted"/>
<sequence>SPEVQAAELPASNGIGTAHALARMYAALIGEVDGVRLLTSETLASAAKEQASGKDQVMLIPSRFSSGYMLSTETNPMIGPNSFGHTGRGGSLGFADPEQ</sequence>
<dbReference type="SUPFAM" id="SSF56601">
    <property type="entry name" value="beta-lactamase/transpeptidase-like"/>
    <property type="match status" value="1"/>
</dbReference>
<dbReference type="RefSeq" id="WP_164357564.1">
    <property type="nucleotide sequence ID" value="NZ_JAAGME010000729.1"/>
</dbReference>
<dbReference type="EMBL" id="JAAGME010000729">
    <property type="protein sequence ID" value="NEB68839.1"/>
    <property type="molecule type" value="Genomic_DNA"/>
</dbReference>
<evidence type="ECO:0000313" key="3">
    <source>
        <dbReference type="EMBL" id="NEB68839.1"/>
    </source>
</evidence>
<evidence type="ECO:0000313" key="4">
    <source>
        <dbReference type="Proteomes" id="UP000471648"/>
    </source>
</evidence>
<name>A0A6N9VCT5_STRMI</name>
<accession>A0A6N9VCT5</accession>
<comment type="caution">
    <text evidence="3">The sequence shown here is derived from an EMBL/GenBank/DDBJ whole genome shotgun (WGS) entry which is preliminary data.</text>
</comment>
<dbReference type="InterPro" id="IPR012338">
    <property type="entry name" value="Beta-lactam/transpept-like"/>
</dbReference>
<feature type="domain" description="Beta-lactamase-related" evidence="2">
    <location>
        <begin position="8"/>
        <end position="99"/>
    </location>
</feature>
<protein>
    <submittedName>
        <fullName evidence="3">Beta-lactamase family protein</fullName>
    </submittedName>
</protein>
<dbReference type="Proteomes" id="UP000471648">
    <property type="component" value="Unassembled WGS sequence"/>
</dbReference>